<dbReference type="GO" id="GO:0017004">
    <property type="term" value="P:cytochrome complex assembly"/>
    <property type="evidence" value="ECO:0007669"/>
    <property type="project" value="UniProtKB-KW"/>
</dbReference>
<proteinExistence type="inferred from homology"/>
<comment type="similarity">
    <text evidence="1 7">Belongs to the CcmH/CycL/Ccl2/NrfF family.</text>
</comment>
<evidence type="ECO:0000256" key="1">
    <source>
        <dbReference type="ARBA" id="ARBA00010342"/>
    </source>
</evidence>
<keyword evidence="6 7" id="KW-0408">Iron</keyword>
<dbReference type="InterPro" id="IPR051263">
    <property type="entry name" value="C-type_cytochrome_biogenesis"/>
</dbReference>
<keyword evidence="5" id="KW-0201">Cytochrome c-type biogenesis</keyword>
<comment type="caution">
    <text evidence="10">The sequence shown here is derived from an EMBL/GenBank/DDBJ whole genome shotgun (WGS) entry which is preliminary data.</text>
</comment>
<dbReference type="PANTHER" id="PTHR47870">
    <property type="entry name" value="CYTOCHROME C-TYPE BIOGENESIS PROTEIN CCMH"/>
    <property type="match status" value="1"/>
</dbReference>
<dbReference type="GO" id="GO:0046872">
    <property type="term" value="F:metal ion binding"/>
    <property type="evidence" value="ECO:0007669"/>
    <property type="project" value="UniProtKB-KW"/>
</dbReference>
<keyword evidence="4 7" id="KW-0732">Signal</keyword>
<evidence type="ECO:0000256" key="2">
    <source>
        <dbReference type="ARBA" id="ARBA00022617"/>
    </source>
</evidence>
<keyword evidence="7" id="KW-0472">Membrane</keyword>
<name>A0A831X972_9BACT</name>
<feature type="coiled-coil region" evidence="8">
    <location>
        <begin position="140"/>
        <end position="172"/>
    </location>
</feature>
<evidence type="ECO:0000256" key="6">
    <source>
        <dbReference type="ARBA" id="ARBA00023004"/>
    </source>
</evidence>
<evidence type="ECO:0000259" key="9">
    <source>
        <dbReference type="Pfam" id="PF03918"/>
    </source>
</evidence>
<evidence type="ECO:0000256" key="3">
    <source>
        <dbReference type="ARBA" id="ARBA00022723"/>
    </source>
</evidence>
<keyword evidence="2 7" id="KW-0349">Heme</keyword>
<dbReference type="PANTHER" id="PTHR47870:SF1">
    <property type="entry name" value="CYTOCHROME C-TYPE BIOGENESIS PROTEIN CCMH"/>
    <property type="match status" value="1"/>
</dbReference>
<feature type="transmembrane region" description="Helical" evidence="7">
    <location>
        <begin position="123"/>
        <end position="143"/>
    </location>
</feature>
<dbReference type="InterPro" id="IPR038297">
    <property type="entry name" value="CcmH/CycL/NrfF/Ccl2_sf"/>
</dbReference>
<evidence type="ECO:0000256" key="5">
    <source>
        <dbReference type="ARBA" id="ARBA00022748"/>
    </source>
</evidence>
<feature type="domain" description="CcmH/CycL/Ccl2/NrfF N-terminal" evidence="9">
    <location>
        <begin position="29"/>
        <end position="167"/>
    </location>
</feature>
<dbReference type="CDD" id="cd16378">
    <property type="entry name" value="CcmH_N"/>
    <property type="match status" value="1"/>
</dbReference>
<dbReference type="AlphaFoldDB" id="A0A831X972"/>
<keyword evidence="8" id="KW-0175">Coiled coil</keyword>
<dbReference type="Gene3D" id="1.10.8.640">
    <property type="entry name" value="Cytochrome C biogenesis protein"/>
    <property type="match status" value="1"/>
</dbReference>
<gene>
    <name evidence="10" type="ORF">ENP34_11615</name>
</gene>
<evidence type="ECO:0000313" key="10">
    <source>
        <dbReference type="EMBL" id="HEG92065.1"/>
    </source>
</evidence>
<accession>A0A831X972</accession>
<evidence type="ECO:0000256" key="4">
    <source>
        <dbReference type="ARBA" id="ARBA00022729"/>
    </source>
</evidence>
<evidence type="ECO:0000256" key="7">
    <source>
        <dbReference type="RuleBase" id="RU364112"/>
    </source>
</evidence>
<reference evidence="10" key="1">
    <citation type="journal article" date="2020" name="mSystems">
        <title>Genome- and Community-Level Interaction Insights into Carbon Utilization and Element Cycling Functions of Hydrothermarchaeota in Hydrothermal Sediment.</title>
        <authorList>
            <person name="Zhou Z."/>
            <person name="Liu Y."/>
            <person name="Xu W."/>
            <person name="Pan J."/>
            <person name="Luo Z.H."/>
            <person name="Li M."/>
        </authorList>
    </citation>
    <scope>NUCLEOTIDE SEQUENCE [LARGE SCALE GENOMIC DNA]</scope>
    <source>
        <strain evidence="10">SpSt-210</strain>
    </source>
</reference>
<dbReference type="InterPro" id="IPR005616">
    <property type="entry name" value="CcmH/CycL/Ccl2/NrfF_N"/>
</dbReference>
<sequence length="174" mass="19189">MPGLDRRGPSRHAVWARVAARGRGIAVLVLALAVLFALSMPLPVWAEEPLSPEALAIANELNCPVCEGQSVRDSNSQLARQMRQVIQQKLDAGESPDQIKAYFVERYGIGVLREPPKQGFTWALWWGPVVGLVFGAAVLYAYLSRRAAAAERQAAELDAEELRRVEERLLSEAE</sequence>
<comment type="function">
    <text evidence="7">Possible subunit of a heme lyase.</text>
</comment>
<dbReference type="EMBL" id="DSIY01000268">
    <property type="protein sequence ID" value="HEG92065.1"/>
    <property type="molecule type" value="Genomic_DNA"/>
</dbReference>
<protein>
    <recommendedName>
        <fullName evidence="7">Cytochrome c-type biogenesis protein</fullName>
    </recommendedName>
</protein>
<organism evidence="10">
    <name type="scientific">Thermorudis peleae</name>
    <dbReference type="NCBI Taxonomy" id="1382356"/>
    <lineage>
        <taxon>Bacteria</taxon>
        <taxon>Pseudomonadati</taxon>
        <taxon>Thermomicrobiota</taxon>
        <taxon>Thermomicrobia</taxon>
        <taxon>Thermomicrobia incertae sedis</taxon>
        <taxon>Thermorudis</taxon>
    </lineage>
</organism>
<dbReference type="Pfam" id="PF03918">
    <property type="entry name" value="CcmH"/>
    <property type="match status" value="1"/>
</dbReference>
<dbReference type="GO" id="GO:0005886">
    <property type="term" value="C:plasma membrane"/>
    <property type="evidence" value="ECO:0007669"/>
    <property type="project" value="TreeGrafter"/>
</dbReference>
<keyword evidence="3 7" id="KW-0479">Metal-binding</keyword>
<keyword evidence="7" id="KW-0812">Transmembrane</keyword>
<keyword evidence="7" id="KW-1133">Transmembrane helix</keyword>
<evidence type="ECO:0000256" key="8">
    <source>
        <dbReference type="SAM" id="Coils"/>
    </source>
</evidence>